<organism evidence="2">
    <name type="scientific">uncultured organism</name>
    <dbReference type="NCBI Taxonomy" id="155900"/>
    <lineage>
        <taxon>unclassified sequences</taxon>
        <taxon>environmental samples</taxon>
    </lineage>
</organism>
<evidence type="ECO:0000313" key="2">
    <source>
        <dbReference type="EMBL" id="QEA06580.1"/>
    </source>
</evidence>
<gene>
    <name evidence="2" type="ORF">KBTEX_02920</name>
</gene>
<dbReference type="InterPro" id="IPR004919">
    <property type="entry name" value="GmrSD_N"/>
</dbReference>
<accession>A0A5B8RCP9</accession>
<dbReference type="EMBL" id="MN079153">
    <property type="protein sequence ID" value="QEA06580.1"/>
    <property type="molecule type" value="Genomic_DNA"/>
</dbReference>
<dbReference type="PANTHER" id="PTHR39639">
    <property type="entry name" value="CHROMOSOME 16, WHOLE GENOME SHOTGUN SEQUENCE"/>
    <property type="match status" value="1"/>
</dbReference>
<feature type="domain" description="GmrSD restriction endonucleases N-terminal" evidence="1">
    <location>
        <begin position="27"/>
        <end position="185"/>
    </location>
</feature>
<sequence>MLREELENAKRSVTTDSLQISIGEIASMYSQEELDIIPEFQRLFRWSPEKKTAFVESILIGIPVPPAFAYENSDGTWELIDGLQRISTILEFMGILRDPDNPDVTLPPSQLTRSTYLPSLDGVAWAEPKSRDEGKGLDKSLQLFFRRARLDFQILKHPSDSKTKFDLFQRLNRGGEYANEQEVRTCSMVLANAEATRKIRKLAQSEAFVRILNITQEQKDRQKDVEYAVRAIVHTVESFDSGTDVQEFLDRGILRVIADQDPDSVIADVTWAVDTLDRLFGDEALLPHRESHEAIARRFSLRALEGILVGIARNRGGISDVGEPDEFIKSRIDAFWRQQEVADMSASGLRGTTRIQRSVPFGAKWFRPHA</sequence>
<reference evidence="2" key="1">
    <citation type="submission" date="2019-06" db="EMBL/GenBank/DDBJ databases">
        <authorList>
            <person name="Murdoch R.W."/>
            <person name="Fathepure B."/>
        </authorList>
    </citation>
    <scope>NUCLEOTIDE SEQUENCE</scope>
</reference>
<dbReference type="AlphaFoldDB" id="A0A5B8RCP9"/>
<proteinExistence type="predicted"/>
<dbReference type="PANTHER" id="PTHR39639:SF1">
    <property type="entry name" value="DUF262 DOMAIN-CONTAINING PROTEIN"/>
    <property type="match status" value="1"/>
</dbReference>
<protein>
    <recommendedName>
        <fullName evidence="1">GmrSD restriction endonucleases N-terminal domain-containing protein</fullName>
    </recommendedName>
</protein>
<dbReference type="Pfam" id="PF03235">
    <property type="entry name" value="GmrSD_N"/>
    <property type="match status" value="1"/>
</dbReference>
<evidence type="ECO:0000259" key="1">
    <source>
        <dbReference type="Pfam" id="PF03235"/>
    </source>
</evidence>
<name>A0A5B8RCP9_9ZZZZ</name>